<keyword evidence="15" id="KW-1185">Reference proteome</keyword>
<keyword evidence="3 9" id="KW-0597">Phosphoprotein</keyword>
<evidence type="ECO:0000256" key="8">
    <source>
        <dbReference type="ARBA" id="ARBA00023012"/>
    </source>
</evidence>
<dbReference type="Gene3D" id="1.10.510.10">
    <property type="entry name" value="Transferase(Phosphotransferase) domain 1"/>
    <property type="match status" value="2"/>
</dbReference>
<evidence type="ECO:0000256" key="10">
    <source>
        <dbReference type="SAM" id="MobiDB-lite"/>
    </source>
</evidence>
<feature type="compositionally biased region" description="Low complexity" evidence="10">
    <location>
        <begin position="2043"/>
        <end position="2055"/>
    </location>
</feature>
<dbReference type="SUPFAM" id="SSF52172">
    <property type="entry name" value="CheY-like"/>
    <property type="match status" value="2"/>
</dbReference>
<feature type="compositionally biased region" description="Polar residues" evidence="10">
    <location>
        <begin position="2573"/>
        <end position="2589"/>
    </location>
</feature>
<dbReference type="SUPFAM" id="SSF47384">
    <property type="entry name" value="Homodimeric domain of signal transducing histidine kinase"/>
    <property type="match status" value="1"/>
</dbReference>
<evidence type="ECO:0000256" key="4">
    <source>
        <dbReference type="ARBA" id="ARBA00022679"/>
    </source>
</evidence>
<feature type="modified residue" description="4-aspartylphosphate" evidence="9">
    <location>
        <position position="2663"/>
    </location>
</feature>
<keyword evidence="4" id="KW-0808">Transferase</keyword>
<dbReference type="SUPFAM" id="SSF56112">
    <property type="entry name" value="Protein kinase-like (PK-like)"/>
    <property type="match status" value="1"/>
</dbReference>
<feature type="compositionally biased region" description="Low complexity" evidence="10">
    <location>
        <begin position="2630"/>
        <end position="2642"/>
    </location>
</feature>
<dbReference type="PROSITE" id="PS50011">
    <property type="entry name" value="PROTEIN_KINASE_DOM"/>
    <property type="match status" value="1"/>
</dbReference>
<dbReference type="Proteomes" id="UP000723463">
    <property type="component" value="Unassembled WGS sequence"/>
</dbReference>
<accession>A0A9P6F9B9</accession>
<feature type="compositionally biased region" description="Low complexity" evidence="10">
    <location>
        <begin position="960"/>
        <end position="977"/>
    </location>
</feature>
<dbReference type="PROSITE" id="PS50110">
    <property type="entry name" value="RESPONSE_REGULATORY"/>
    <property type="match status" value="1"/>
</dbReference>
<evidence type="ECO:0000259" key="11">
    <source>
        <dbReference type="PROSITE" id="PS50011"/>
    </source>
</evidence>
<dbReference type="InterPro" id="IPR036097">
    <property type="entry name" value="HisK_dim/P_sf"/>
</dbReference>
<feature type="region of interest" description="Disordered" evidence="10">
    <location>
        <begin position="1136"/>
        <end position="1189"/>
    </location>
</feature>
<feature type="compositionally biased region" description="Polar residues" evidence="10">
    <location>
        <begin position="978"/>
        <end position="988"/>
    </location>
</feature>
<feature type="region of interest" description="Disordered" evidence="10">
    <location>
        <begin position="1625"/>
        <end position="1682"/>
    </location>
</feature>
<dbReference type="InterPro" id="IPR001789">
    <property type="entry name" value="Sig_transdc_resp-reg_receiver"/>
</dbReference>
<dbReference type="EMBL" id="JAAAXW010000079">
    <property type="protein sequence ID" value="KAF9545051.1"/>
    <property type="molecule type" value="Genomic_DNA"/>
</dbReference>
<dbReference type="SMART" id="SM00448">
    <property type="entry name" value="REC"/>
    <property type="match status" value="1"/>
</dbReference>
<dbReference type="InterPro" id="IPR011006">
    <property type="entry name" value="CheY-like_superfamily"/>
</dbReference>
<dbReference type="InterPro" id="IPR000719">
    <property type="entry name" value="Prot_kinase_dom"/>
</dbReference>
<dbReference type="Gene3D" id="2.10.50.10">
    <property type="entry name" value="Tumor Necrosis Factor Receptor, subunit A, domain 2"/>
    <property type="match status" value="1"/>
</dbReference>
<dbReference type="Pfam" id="PF00512">
    <property type="entry name" value="HisKA"/>
    <property type="match status" value="1"/>
</dbReference>
<dbReference type="Gene3D" id="3.40.50.2300">
    <property type="match status" value="4"/>
</dbReference>
<evidence type="ECO:0000256" key="7">
    <source>
        <dbReference type="ARBA" id="ARBA00022840"/>
    </source>
</evidence>
<dbReference type="Gene3D" id="1.10.287.130">
    <property type="match status" value="1"/>
</dbReference>
<evidence type="ECO:0000256" key="5">
    <source>
        <dbReference type="ARBA" id="ARBA00022741"/>
    </source>
</evidence>
<sequence>MNLSKIISCDPDSMTGLNGRLPLVPNNGPIRLAGIVHGTSTYWGRVLDGANDAANLTGVELDWFLPENNTFDPTVMANQIHVAANSRKYDGLFVTIPNAEVASSMMRVTREQVGMPVVVVNVGEQTASQLGYLSVLQNDTFAGEKLGYALYDRGARDFLCISPTQMVQSLNDRCAGVMRAFNNRGVTFEEGSAFNKTIFTGPTNIDTPANLDRIRNYLWSKPSIDTIISMSIVVMPLALEASVLPRNVTMTPAVGRTGNYWVGTFDVDDTVAANVKSGAITLAVSQTPYLQGAIPIIELFLQVATGQKLVESVITTGPNLLTAETIENEYHLDMTASLQDFAKAQKTVVVLNRDIPPESTRWNEALGGLVQSASMLGYDTVSATSMDQLNTIHADLKKSQTNLSSSVNYGPYSGVQGVVVSLADTTQYDELMNNTATLGADMPVIGLGSVSNTTVLQNRTVWLGPSDEVTGSAIIKELFSSSYSVPLCLVEENGPWWQYKHCEQLYNTLVQMYGMGRMGSKDDMILIIQTNAVDLAHNMTGSLAGDLDINDDLRLEHQASAQAATGNNDTASSKNATQQILDAFGPSAAVAYDSIICTSLALYAKVDEVYKDLTNLRRNPGESMRATLQTNESMFAALPSLSKMSSDPNTPGVFVIGLSPKDLSSLARDELVTGILNPQQYLQGFHSILSLTSRMMFPSRVTVFNQFFNTGPVVMDYACSAGSFYSSFNQTPVDLGSIYGVVGANLAALASDPGLTGLASATSMLCLDAQNRVLVQSMCTRCAKGKYSNTTDSSECTSCPSGQVTSGIGQTQCEICEGDECSGSSGMSIETLLLAVLIPVCLTIASVVAVYCLWVRRKKSINLKKLNDDSWQLDLAKLLYSGIGGEPDGTFGPPHMDGGDGGGEEGSATNNHSLSKKIRNNYNNIILPAITVGSGSSQNTPSATRQLSISESQDAQDIPRSGGSRAGSASVSARSNSTNTKGMQGHSNSQFSLVMNRGSSAVGTWRSMPVFIKKIGSRKVTVNAELRKEIFNMRELRHPKLVEFVGVCLAQPNICIVTELVPKGTLASILANTDHKFTWLFKFNFMQDLCRGMEFLHMSKIAFHGRLTSMNCLISSRWELKIAGYGLSEFYRSQQEGPEVSQSNSLPQTTHSSSSSNQQRSIGSGSGSGFGGSRPRASDSDRSQRLNQHLQQQQGIYDLGYEAPSPKFRDLNDTMDKEERGFYEQENATAAGAGVPITATSTAVSPRLHHRHGIPRNGSIYPAGPPSHSGMSSMAEYSGIDYSTDSTPLLWTAPECLQLDKNGDYEAIGSQRGDHYSAGIIFNEILTRNLPYHDYNDDANVLDMVKNQDFRPTLIAPTDGTYTEEDRENLEQMNQLIRLCLSKDPSSRPHFTAMLARINDINPHKSSDFISSMSAMLEKYGNDMEELVRDRTRNLHERTVQLEAEKARTNRLVVDLRKAKEGAEAAATAKSNFLANMSHEIRTPMNAVIGMSRILLDSKLNPELAECAETIESSGNQLMTVIDDILDFSKIESGNLKLERRLLDLSFVMESAVNLISSQASSKDLSLIYEIDRNCPVEIMGDVTRIRQILLNLMSNAVKFTKEGVIHVSVAVEIQPEVRFEGEEIINGAGNSRTTTATTADPTRLMPPGSGGSNKKPSRKVTATETPETPPAVTSEEESQADLLESVPLSDGTEMGRTSSGTLILPQTKPIKLVFAVKDTGVGIPADRFDKLFTSFSQVDESTTREYGGTGLGLAISKRLSELMGGSMWVDSTPNVGSTFSFNIVLDSPVGCPSYGQQFELSKLADKKLVIVQDCLKGQEEWRRRTQAWNMNNVKILGSDQILPYLRGDQESNESDSVVSSTSMAKALTREALQAKVEALIVETELKGLVSATPEGILNAIQRSAVVTTHLSGPSRKSALNKRRASIKAASISSGTGYLSETVSPTALPLIPVIIFKNMRDVRTAASVSSSYHGHARRDASRWSGERISSSDTGDEEAVSTSSGSIHHRLDPQGRWKIYGDLSHQPQQQQQQQQQQSNYVGASTSSLPSERSSPPFAHNGVEGGSQTSRLTYTTGPGSLLTPHTQATIYEHSISSVDHLSTNVPSPAPSLGRTGYFSNSDSESVTTTSPPLPYQGNEGVGGSMSHHHRRVMQYGGYNGMGIFTTPVYFTKPIRHSKVLQALGEEPALFDPRDFEEEEDEEDYNDIDEEDEIEDEEDHVKIEDASVPTNDNPTLFKDALRASASANPMDLLPPMPLAMKRQHQQQIPQADSTEPYVVAPAQLDEHPVPGQGRFFPANTLKMPMGDKTFIDSMDPTNTVVIDIPSDDGSGIALTASGPAPTITTRSRQVSAGSTGGPEIKFLDQPPPQPEPRSRSNENNETMMTMSPQQQQPTIVPKRLLPGTPKRRSIAPLNMSSPKSSVMSPTGSEPGIATPRSVGMSAATGGNGGGSAYSSPAMAAVAAASSSTARKMAKVKVLVVDDNPVNLKVVCKMLGRLGVEPDLANNGQEAVELIEKKIALLSLQLEGSSGTTSADGNEASPMLLALPSPLEHSLSESNVQQQQQRPNLVPKAKAQQRVQHSDSGSATSSTHGIDSGLGLLTDTDDQLNVPHPSRAASSNSSMTTDLAFESLNSTSSDLPTITTTTAPQKPASPDPHMVPYDLIFMDIWMPKMNGLDASGYIRKNLSSNTPDRPYIIAMTACVMPGDREKCIASGMNDYISKPLRKEELEQCLRLFTNHHSKHSRSRSSSSANRG</sequence>
<dbReference type="InterPro" id="IPR004358">
    <property type="entry name" value="Sig_transdc_His_kin-like_C"/>
</dbReference>
<evidence type="ECO:0000259" key="13">
    <source>
        <dbReference type="PROSITE" id="PS50110"/>
    </source>
</evidence>
<feature type="compositionally biased region" description="Polar residues" evidence="10">
    <location>
        <begin position="2339"/>
        <end position="2350"/>
    </location>
</feature>
<feature type="compositionally biased region" description="Acidic residues" evidence="10">
    <location>
        <begin position="2192"/>
        <end position="2215"/>
    </location>
</feature>
<feature type="compositionally biased region" description="Low complexity" evidence="10">
    <location>
        <begin position="1152"/>
        <end position="1163"/>
    </location>
</feature>
<gene>
    <name evidence="14" type="ORF">EC957_011292</name>
</gene>
<dbReference type="InterPro" id="IPR005467">
    <property type="entry name" value="His_kinase_dom"/>
</dbReference>
<evidence type="ECO:0000256" key="6">
    <source>
        <dbReference type="ARBA" id="ARBA00022777"/>
    </source>
</evidence>
<dbReference type="InterPro" id="IPR028082">
    <property type="entry name" value="Peripla_BP_I"/>
</dbReference>
<feature type="region of interest" description="Disordered" evidence="10">
    <location>
        <begin position="2549"/>
        <end position="2650"/>
    </location>
</feature>
<feature type="compositionally biased region" description="Polar residues" evidence="10">
    <location>
        <begin position="1136"/>
        <end position="1151"/>
    </location>
</feature>
<feature type="compositionally biased region" description="Polar residues" evidence="10">
    <location>
        <begin position="935"/>
        <end position="955"/>
    </location>
</feature>
<feature type="compositionally biased region" description="Polar residues" evidence="10">
    <location>
        <begin position="2612"/>
        <end position="2621"/>
    </location>
</feature>
<keyword evidence="5" id="KW-0547">Nucleotide-binding</keyword>
<keyword evidence="6" id="KW-0418">Kinase</keyword>
<feature type="region of interest" description="Disordered" evidence="10">
    <location>
        <begin position="886"/>
        <end position="912"/>
    </location>
</feature>
<feature type="region of interest" description="Disordered" evidence="10">
    <location>
        <begin position="2334"/>
        <end position="2391"/>
    </location>
</feature>
<dbReference type="PANTHER" id="PTHR45339:SF1">
    <property type="entry name" value="HYBRID SIGNAL TRANSDUCTION HISTIDINE KINASE J"/>
    <property type="match status" value="1"/>
</dbReference>
<feature type="domain" description="Protein kinase" evidence="11">
    <location>
        <begin position="980"/>
        <end position="1410"/>
    </location>
</feature>
<dbReference type="PANTHER" id="PTHR45339">
    <property type="entry name" value="HYBRID SIGNAL TRANSDUCTION HISTIDINE KINASE J"/>
    <property type="match status" value="1"/>
</dbReference>
<feature type="domain" description="Histidine kinase" evidence="12">
    <location>
        <begin position="1476"/>
        <end position="1788"/>
    </location>
</feature>
<protein>
    <recommendedName>
        <fullName evidence="2">histidine kinase</fullName>
        <ecNumber evidence="2">2.7.13.3</ecNumber>
    </recommendedName>
</protein>
<dbReference type="PRINTS" id="PR00344">
    <property type="entry name" value="BCTRLSENSOR"/>
</dbReference>
<feature type="compositionally biased region" description="Low complexity" evidence="10">
    <location>
        <begin position="2025"/>
        <end position="2036"/>
    </location>
</feature>
<dbReference type="SUPFAM" id="SSF53822">
    <property type="entry name" value="Periplasmic binding protein-like I"/>
    <property type="match status" value="1"/>
</dbReference>
<keyword evidence="7" id="KW-0067">ATP-binding</keyword>
<dbReference type="CDD" id="cd16922">
    <property type="entry name" value="HATPase_EvgS-ArcB-TorS-like"/>
    <property type="match status" value="1"/>
</dbReference>
<dbReference type="CDD" id="cd00082">
    <property type="entry name" value="HisKA"/>
    <property type="match status" value="1"/>
</dbReference>
<dbReference type="FunFam" id="1.10.287.130:FF:000002">
    <property type="entry name" value="Two-component osmosensing histidine kinase"/>
    <property type="match status" value="1"/>
</dbReference>
<feature type="region of interest" description="Disordered" evidence="10">
    <location>
        <begin position="935"/>
        <end position="988"/>
    </location>
</feature>
<feature type="compositionally biased region" description="Low complexity" evidence="10">
    <location>
        <begin position="2379"/>
        <end position="2391"/>
    </location>
</feature>
<feature type="region of interest" description="Disordered" evidence="10">
    <location>
        <begin position="1966"/>
        <end position="2082"/>
    </location>
</feature>
<evidence type="ECO:0000256" key="9">
    <source>
        <dbReference type="PROSITE-ProRule" id="PRU00169"/>
    </source>
</evidence>
<evidence type="ECO:0000256" key="1">
    <source>
        <dbReference type="ARBA" id="ARBA00000085"/>
    </source>
</evidence>
<dbReference type="InterPro" id="IPR011009">
    <property type="entry name" value="Kinase-like_dom_sf"/>
</dbReference>
<dbReference type="InterPro" id="IPR003594">
    <property type="entry name" value="HATPase_dom"/>
</dbReference>
<dbReference type="GO" id="GO:0005524">
    <property type="term" value="F:ATP binding"/>
    <property type="evidence" value="ECO:0007669"/>
    <property type="project" value="UniProtKB-KW"/>
</dbReference>
<comment type="caution">
    <text evidence="14">The sequence shown here is derived from an EMBL/GenBank/DDBJ whole genome shotgun (WGS) entry which is preliminary data.</text>
</comment>
<dbReference type="Pfam" id="PF02518">
    <property type="entry name" value="HATPase_c"/>
    <property type="match status" value="1"/>
</dbReference>
<dbReference type="CDD" id="cd17546">
    <property type="entry name" value="REC_hyHK_CKI1_RcsC-like"/>
    <property type="match status" value="1"/>
</dbReference>
<dbReference type="SMART" id="SM01411">
    <property type="entry name" value="Ephrin_rec_like"/>
    <property type="match status" value="1"/>
</dbReference>
<evidence type="ECO:0000313" key="14">
    <source>
        <dbReference type="EMBL" id="KAF9545051.1"/>
    </source>
</evidence>
<feature type="domain" description="Response regulatory" evidence="13">
    <location>
        <begin position="2473"/>
        <end position="2733"/>
    </location>
</feature>
<dbReference type="GO" id="GO:0000155">
    <property type="term" value="F:phosphorelay sensor kinase activity"/>
    <property type="evidence" value="ECO:0007669"/>
    <property type="project" value="InterPro"/>
</dbReference>
<name>A0A9P6F9B9_9FUNG</name>
<keyword evidence="8" id="KW-0902">Two-component regulatory system</keyword>
<feature type="compositionally biased region" description="Polar residues" evidence="10">
    <location>
        <begin position="2411"/>
        <end position="2424"/>
    </location>
</feature>
<dbReference type="InterPro" id="IPR001245">
    <property type="entry name" value="Ser-Thr/Tyr_kinase_cat_dom"/>
</dbReference>
<dbReference type="Pfam" id="PF13407">
    <property type="entry name" value="Peripla_BP_4"/>
    <property type="match status" value="1"/>
</dbReference>
<comment type="catalytic activity">
    <reaction evidence="1">
        <text>ATP + protein L-histidine = ADP + protein N-phospho-L-histidine.</text>
        <dbReference type="EC" id="2.7.13.3"/>
    </reaction>
</comment>
<dbReference type="InterPro" id="IPR025997">
    <property type="entry name" value="SBP_2_dom"/>
</dbReference>
<feature type="compositionally biased region" description="Low complexity" evidence="10">
    <location>
        <begin position="1661"/>
        <end position="1674"/>
    </location>
</feature>
<evidence type="ECO:0000256" key="2">
    <source>
        <dbReference type="ARBA" id="ARBA00012438"/>
    </source>
</evidence>
<dbReference type="PROSITE" id="PS50109">
    <property type="entry name" value="HIS_KIN"/>
    <property type="match status" value="1"/>
</dbReference>
<proteinExistence type="predicted"/>
<feature type="compositionally biased region" description="Polar residues" evidence="10">
    <location>
        <begin position="2064"/>
        <end position="2082"/>
    </location>
</feature>
<feature type="region of interest" description="Disordered" evidence="10">
    <location>
        <begin position="2405"/>
        <end position="2425"/>
    </location>
</feature>
<dbReference type="EC" id="2.7.13.3" evidence="2"/>
<dbReference type="SMART" id="SM00387">
    <property type="entry name" value="HATPase_c"/>
    <property type="match status" value="1"/>
</dbReference>
<dbReference type="InterPro" id="IPR036890">
    <property type="entry name" value="HATPase_C_sf"/>
</dbReference>
<dbReference type="SMART" id="SM00388">
    <property type="entry name" value="HisKA"/>
    <property type="match status" value="1"/>
</dbReference>
<evidence type="ECO:0000259" key="12">
    <source>
        <dbReference type="PROSITE" id="PS50109"/>
    </source>
</evidence>
<dbReference type="SUPFAM" id="SSF55874">
    <property type="entry name" value="ATPase domain of HSP90 chaperone/DNA topoisomerase II/histidine kinase"/>
    <property type="match status" value="1"/>
</dbReference>
<organism evidence="14 15">
    <name type="scientific">Mortierella hygrophila</name>
    <dbReference type="NCBI Taxonomy" id="979708"/>
    <lineage>
        <taxon>Eukaryota</taxon>
        <taxon>Fungi</taxon>
        <taxon>Fungi incertae sedis</taxon>
        <taxon>Mucoromycota</taxon>
        <taxon>Mortierellomycotina</taxon>
        <taxon>Mortierellomycetes</taxon>
        <taxon>Mortierellales</taxon>
        <taxon>Mortierellaceae</taxon>
        <taxon>Mortierella</taxon>
    </lineage>
</organism>
<evidence type="ECO:0000256" key="3">
    <source>
        <dbReference type="ARBA" id="ARBA00022553"/>
    </source>
</evidence>
<dbReference type="Pfam" id="PF07714">
    <property type="entry name" value="PK_Tyr_Ser-Thr"/>
    <property type="match status" value="2"/>
</dbReference>
<reference evidence="14" key="1">
    <citation type="journal article" date="2020" name="Fungal Divers.">
        <title>Resolving the Mortierellaceae phylogeny through synthesis of multi-gene phylogenetics and phylogenomics.</title>
        <authorList>
            <person name="Vandepol N."/>
            <person name="Liber J."/>
            <person name="Desiro A."/>
            <person name="Na H."/>
            <person name="Kennedy M."/>
            <person name="Barry K."/>
            <person name="Grigoriev I.V."/>
            <person name="Miller A.N."/>
            <person name="O'Donnell K."/>
            <person name="Stajich J.E."/>
            <person name="Bonito G."/>
        </authorList>
    </citation>
    <scope>NUCLEOTIDE SEQUENCE</scope>
    <source>
        <strain evidence="14">NRRL 2591</strain>
    </source>
</reference>
<feature type="region of interest" description="Disordered" evidence="10">
    <location>
        <begin position="2189"/>
        <end position="2215"/>
    </location>
</feature>
<dbReference type="InterPro" id="IPR003661">
    <property type="entry name" value="HisK_dim/P_dom"/>
</dbReference>
<dbReference type="Pfam" id="PF00072">
    <property type="entry name" value="Response_reg"/>
    <property type="match status" value="1"/>
</dbReference>
<dbReference type="Gene3D" id="3.30.565.10">
    <property type="entry name" value="Histidine kinase-like ATPase, C-terminal domain"/>
    <property type="match status" value="1"/>
</dbReference>
<evidence type="ECO:0000313" key="15">
    <source>
        <dbReference type="Proteomes" id="UP000723463"/>
    </source>
</evidence>